<feature type="compositionally biased region" description="Acidic residues" evidence="1">
    <location>
        <begin position="110"/>
        <end position="119"/>
    </location>
</feature>
<feature type="region of interest" description="Disordered" evidence="1">
    <location>
        <begin position="76"/>
        <end position="119"/>
    </location>
</feature>
<dbReference type="EMBL" id="BPLR01009046">
    <property type="protein sequence ID" value="GIY29261.1"/>
    <property type="molecule type" value="Genomic_DNA"/>
</dbReference>
<gene>
    <name evidence="2" type="ORF">CEXT_148011</name>
</gene>
<evidence type="ECO:0000256" key="1">
    <source>
        <dbReference type="SAM" id="MobiDB-lite"/>
    </source>
</evidence>
<dbReference type="Proteomes" id="UP001054945">
    <property type="component" value="Unassembled WGS sequence"/>
</dbReference>
<reference evidence="2 3" key="1">
    <citation type="submission" date="2021-06" db="EMBL/GenBank/DDBJ databases">
        <title>Caerostris extrusa draft genome.</title>
        <authorList>
            <person name="Kono N."/>
            <person name="Arakawa K."/>
        </authorList>
    </citation>
    <scope>NUCLEOTIDE SEQUENCE [LARGE SCALE GENOMIC DNA]</scope>
</reference>
<dbReference type="AlphaFoldDB" id="A0AAV4S9G0"/>
<protein>
    <submittedName>
        <fullName evidence="2">Uncharacterized protein</fullName>
    </submittedName>
</protein>
<proteinExistence type="predicted"/>
<evidence type="ECO:0000313" key="3">
    <source>
        <dbReference type="Proteomes" id="UP001054945"/>
    </source>
</evidence>
<name>A0AAV4S9G0_CAEEX</name>
<keyword evidence="3" id="KW-1185">Reference proteome</keyword>
<evidence type="ECO:0000313" key="2">
    <source>
        <dbReference type="EMBL" id="GIY29261.1"/>
    </source>
</evidence>
<organism evidence="2 3">
    <name type="scientific">Caerostris extrusa</name>
    <name type="common">Bark spider</name>
    <name type="synonym">Caerostris bankana</name>
    <dbReference type="NCBI Taxonomy" id="172846"/>
    <lineage>
        <taxon>Eukaryota</taxon>
        <taxon>Metazoa</taxon>
        <taxon>Ecdysozoa</taxon>
        <taxon>Arthropoda</taxon>
        <taxon>Chelicerata</taxon>
        <taxon>Arachnida</taxon>
        <taxon>Araneae</taxon>
        <taxon>Araneomorphae</taxon>
        <taxon>Entelegynae</taxon>
        <taxon>Araneoidea</taxon>
        <taxon>Araneidae</taxon>
        <taxon>Caerostris</taxon>
    </lineage>
</organism>
<sequence length="153" mass="16875">MLSRCKNQMLRFHSLFRFIPYQNSSSVGRYIYDEGYSDNYKPPPPGYLDSQGGVGLQGADTEVKVLDHKGMQELVNDMGQSGGQYGQQGHMGPQSAGGSGFKGNSGSKDNDEDSKEDIDEALEELEEENVSCVLRAGRGYLIVILNILVYNRL</sequence>
<comment type="caution">
    <text evidence="2">The sequence shown here is derived from an EMBL/GenBank/DDBJ whole genome shotgun (WGS) entry which is preliminary data.</text>
</comment>
<accession>A0AAV4S9G0</accession>